<sequence length="110" mass="12449">MIIERGITPERRADGSFSLYAEKALVDKVRGLKFEIFANEHPPPHFHVTTADCRASFALSDGRKLKSSGDTRKLEKQVACYFQENRSKLIDFWNGSRPENCSVGPYVQSV</sequence>
<accession>A0A291LZ71</accession>
<dbReference type="AlphaFoldDB" id="A0A291LZ71"/>
<dbReference type="OrthoDB" id="122670at2"/>
<evidence type="ECO:0008006" key="3">
    <source>
        <dbReference type="Google" id="ProtNLM"/>
    </source>
</evidence>
<dbReference type="Proteomes" id="UP000219050">
    <property type="component" value="Chromosome"/>
</dbReference>
<dbReference type="RefSeq" id="WP_097373233.1">
    <property type="nucleotide sequence ID" value="NZ_CP021404.1"/>
</dbReference>
<name>A0A291LZ71_9RHOB</name>
<dbReference type="KEGG" id="cmag:CBW24_07875"/>
<dbReference type="EMBL" id="CP021404">
    <property type="protein sequence ID" value="ATI41927.1"/>
    <property type="molecule type" value="Genomic_DNA"/>
</dbReference>
<proteinExistence type="predicted"/>
<evidence type="ECO:0000313" key="2">
    <source>
        <dbReference type="Proteomes" id="UP000219050"/>
    </source>
</evidence>
<dbReference type="Pfam" id="PF13711">
    <property type="entry name" value="DUF4160"/>
    <property type="match status" value="1"/>
</dbReference>
<evidence type="ECO:0000313" key="1">
    <source>
        <dbReference type="EMBL" id="ATI41927.1"/>
    </source>
</evidence>
<protein>
    <recommendedName>
        <fullName evidence="3">DUF4160 domain-containing protein</fullName>
    </recommendedName>
</protein>
<gene>
    <name evidence="1" type="ORF">CBW24_07875</name>
</gene>
<keyword evidence="2" id="KW-1185">Reference proteome</keyword>
<organism evidence="1 2">
    <name type="scientific">Pacificitalea manganoxidans</name>
    <dbReference type="NCBI Taxonomy" id="1411902"/>
    <lineage>
        <taxon>Bacteria</taxon>
        <taxon>Pseudomonadati</taxon>
        <taxon>Pseudomonadota</taxon>
        <taxon>Alphaproteobacteria</taxon>
        <taxon>Rhodobacterales</taxon>
        <taxon>Paracoccaceae</taxon>
        <taxon>Pacificitalea</taxon>
    </lineage>
</organism>
<dbReference type="InterPro" id="IPR025427">
    <property type="entry name" value="DUF4160"/>
</dbReference>
<reference evidence="1 2" key="1">
    <citation type="submission" date="2017-05" db="EMBL/GenBank/DDBJ databases">
        <title>Comparative genomic and metabolic analysis of manganese-oxidizing mechanisms in Celeribater manganoxidans DY25T: its adaption to the environment of polymetallic nodule.</title>
        <authorList>
            <person name="Wang X."/>
        </authorList>
    </citation>
    <scope>NUCLEOTIDE SEQUENCE [LARGE SCALE GENOMIC DNA]</scope>
    <source>
        <strain evidence="1 2">DY25</strain>
    </source>
</reference>